<proteinExistence type="inferred from homology"/>
<dbReference type="GO" id="GO:0005506">
    <property type="term" value="F:iron ion binding"/>
    <property type="evidence" value="ECO:0007669"/>
    <property type="project" value="InterPro"/>
</dbReference>
<dbReference type="GO" id="GO:0010291">
    <property type="term" value="F:beta-carotene 3-hydroxylase activity"/>
    <property type="evidence" value="ECO:0007669"/>
    <property type="project" value="TreeGrafter"/>
</dbReference>
<dbReference type="InterPro" id="IPR045019">
    <property type="entry name" value="BETA-OHASE-like"/>
</dbReference>
<evidence type="ECO:0000313" key="6">
    <source>
        <dbReference type="EMBL" id="QDK19900.1"/>
    </source>
</evidence>
<gene>
    <name evidence="6" type="ORF">ES815_17000</name>
</gene>
<keyword evidence="4" id="KW-1133">Transmembrane helix</keyword>
<accession>A0AAP9ALN1</accession>
<dbReference type="GO" id="GO:0016119">
    <property type="term" value="P:carotene metabolic process"/>
    <property type="evidence" value="ECO:0007669"/>
    <property type="project" value="TreeGrafter"/>
</dbReference>
<keyword evidence="2" id="KW-0125">Carotenoid biosynthesis</keyword>
<dbReference type="AlphaFoldDB" id="A0AAP9ALN1"/>
<keyword evidence="4" id="KW-0472">Membrane</keyword>
<evidence type="ECO:0000256" key="2">
    <source>
        <dbReference type="ARBA" id="ARBA00022746"/>
    </source>
</evidence>
<keyword evidence="4" id="KW-0812">Transmembrane</keyword>
<evidence type="ECO:0000313" key="7">
    <source>
        <dbReference type="Proteomes" id="UP000317812"/>
    </source>
</evidence>
<feature type="domain" description="Fatty acid hydroxylase" evidence="5">
    <location>
        <begin position="11"/>
        <end position="136"/>
    </location>
</feature>
<feature type="transmembrane region" description="Helical" evidence="4">
    <location>
        <begin position="53"/>
        <end position="73"/>
    </location>
</feature>
<comment type="similarity">
    <text evidence="1">Belongs to the sterol desaturase family.</text>
</comment>
<dbReference type="GO" id="GO:0016123">
    <property type="term" value="P:xanthophyll biosynthetic process"/>
    <property type="evidence" value="ECO:0007669"/>
    <property type="project" value="TreeGrafter"/>
</dbReference>
<dbReference type="PANTHER" id="PTHR31899:SF9">
    <property type="entry name" value="BETA-CAROTENE 3-HYDROXYLASE 1, CHLOROPLASTIC"/>
    <property type="match status" value="1"/>
</dbReference>
<evidence type="ECO:0000256" key="3">
    <source>
        <dbReference type="ARBA" id="ARBA00023002"/>
    </source>
</evidence>
<dbReference type="InterPro" id="IPR006694">
    <property type="entry name" value="Fatty_acid_hydroxylase"/>
</dbReference>
<evidence type="ECO:0000256" key="1">
    <source>
        <dbReference type="ARBA" id="ARBA00009324"/>
    </source>
</evidence>
<feature type="transmembrane region" description="Helical" evidence="4">
    <location>
        <begin position="6"/>
        <end position="24"/>
    </location>
</feature>
<protein>
    <submittedName>
        <fullName evidence="6">Beta-carotene hydroxylase</fullName>
    </submittedName>
</protein>
<dbReference type="RefSeq" id="WP_142488845.1">
    <property type="nucleotide sequence ID" value="NZ_CP035382.1"/>
</dbReference>
<name>A0AAP9ALN1_9ENTR</name>
<dbReference type="PANTHER" id="PTHR31899">
    <property type="entry name" value="BETA-CAROTENE 3-HYDROXYLASE 1, CHLOROPLASTIC"/>
    <property type="match status" value="1"/>
</dbReference>
<keyword evidence="3" id="KW-0560">Oxidoreductase</keyword>
<dbReference type="Proteomes" id="UP000317812">
    <property type="component" value="Chromosome"/>
</dbReference>
<reference evidence="6 7" key="1">
    <citation type="submission" date="2019-01" db="EMBL/GenBank/DDBJ databases">
        <title>Florfenicol resistance in Enterobacteriaceae and whole-genome sequence analysis of florfenicol-resistant Leclercia adecarboxylata strain R25.</title>
        <authorList>
            <person name="Bao Q."/>
            <person name="Ying Y."/>
        </authorList>
    </citation>
    <scope>NUCLEOTIDE SEQUENCE [LARGE SCALE GENOMIC DNA]</scope>
    <source>
        <strain evidence="6 7">R25</strain>
    </source>
</reference>
<dbReference type="EMBL" id="CP035382">
    <property type="protein sequence ID" value="QDK19900.1"/>
    <property type="molecule type" value="Genomic_DNA"/>
</dbReference>
<evidence type="ECO:0000259" key="5">
    <source>
        <dbReference type="Pfam" id="PF04116"/>
    </source>
</evidence>
<evidence type="ECO:0000256" key="4">
    <source>
        <dbReference type="SAM" id="Phobius"/>
    </source>
</evidence>
<sequence>MLALYNTAIVLLTVAAMELIAALAHKYIMHGWGWGWHESHHEPRTSWFEVNDLYAVVFAVLAIVLIALGSWGIWPLQWIGAGMTLYGALYFMVHDGLVHQRWPFRYIPRRGYLKRLYLAHRLHHAVRGKEDCVSFGFLYAPPIEKLQATLRQRKARRGASAGAARAEAGAVTASQNEK</sequence>
<dbReference type="Pfam" id="PF04116">
    <property type="entry name" value="FA_hydroxylase"/>
    <property type="match status" value="1"/>
</dbReference>
<organism evidence="6 7">
    <name type="scientific">Leclercia adecarboxylata</name>
    <dbReference type="NCBI Taxonomy" id="83655"/>
    <lineage>
        <taxon>Bacteria</taxon>
        <taxon>Pseudomonadati</taxon>
        <taxon>Pseudomonadota</taxon>
        <taxon>Gammaproteobacteria</taxon>
        <taxon>Enterobacterales</taxon>
        <taxon>Enterobacteriaceae</taxon>
        <taxon>Leclercia</taxon>
    </lineage>
</organism>